<evidence type="ECO:0000313" key="10">
    <source>
        <dbReference type="Proteomes" id="UP000199470"/>
    </source>
</evidence>
<dbReference type="EMBL" id="FOTW01000008">
    <property type="protein sequence ID" value="SFL82400.1"/>
    <property type="molecule type" value="Genomic_DNA"/>
</dbReference>
<comment type="subcellular location">
    <subcellularLocation>
        <location evidence="1">Periplasm</location>
    </subcellularLocation>
</comment>
<name>A0A1I4KUH6_9BURK</name>
<keyword evidence="3" id="KW-1003">Cell membrane</keyword>
<sequence>MLKLFRCAPRLSVLLCLLALAACGRPEPAAAPPRAPPTTTITALVWAPDWPQEMQQVAAAFSRAHPDIKVELQFMIGNSVEENLKPKVAANQLPDLVSVNPNSYAAGLADQGLLADLGGSAAWDNMLDVLKPDWTSPEKKRFGVAGGVAATLIYYNKELFRQAGVERLPTDFDQFLALCERLKRAGITPLVFDAGFPNMLGNGPFSFGFANNVAAGRPGWRAALAAGKLDLDTEAAADIFGKIKLLAERGYVQKNFLNTGYDEGIQLFAGGKVAMAFHGTWAAGRLMASKHFASGVFVPPWNAAGRAVVPVVGSETGFAVCETRNKQAALMLLDFIVGQGFPLQQNKRQNVPPMKRVPGPVRNDAQITAYVAAVGAAAQTSGPYYSFLPAPAIELLHTLLHEVLAGQTSPRQAAAALDASVRAAAAQDNR</sequence>
<dbReference type="RefSeq" id="WP_093386162.1">
    <property type="nucleotide sequence ID" value="NZ_FOTW01000008.1"/>
</dbReference>
<protein>
    <submittedName>
        <fullName evidence="9">Carbohydrate ABC transporter substrate-binding protein, CUT1 family (TC 3.A.1.1.-)</fullName>
    </submittedName>
</protein>
<evidence type="ECO:0000256" key="4">
    <source>
        <dbReference type="ARBA" id="ARBA00022729"/>
    </source>
</evidence>
<keyword evidence="4 8" id="KW-0732">Signal</keyword>
<evidence type="ECO:0000256" key="7">
    <source>
        <dbReference type="ARBA" id="ARBA00023288"/>
    </source>
</evidence>
<accession>A0A1I4KUH6</accession>
<dbReference type="Proteomes" id="UP000199470">
    <property type="component" value="Unassembled WGS sequence"/>
</dbReference>
<evidence type="ECO:0000256" key="6">
    <source>
        <dbReference type="ARBA" id="ARBA00023139"/>
    </source>
</evidence>
<dbReference type="STRING" id="758825.SAMN02982985_01643"/>
<keyword evidence="10" id="KW-1185">Reference proteome</keyword>
<gene>
    <name evidence="9" type="ORF">SAMN02982985_01643</name>
</gene>
<evidence type="ECO:0000256" key="3">
    <source>
        <dbReference type="ARBA" id="ARBA00022475"/>
    </source>
</evidence>
<evidence type="ECO:0000256" key="5">
    <source>
        <dbReference type="ARBA" id="ARBA00023136"/>
    </source>
</evidence>
<dbReference type="PROSITE" id="PS51257">
    <property type="entry name" value="PROKAR_LIPOPROTEIN"/>
    <property type="match status" value="1"/>
</dbReference>
<keyword evidence="5" id="KW-0472">Membrane</keyword>
<dbReference type="PANTHER" id="PTHR43649">
    <property type="entry name" value="ARABINOSE-BINDING PROTEIN-RELATED"/>
    <property type="match status" value="1"/>
</dbReference>
<reference evidence="9 10" key="1">
    <citation type="submission" date="2016-10" db="EMBL/GenBank/DDBJ databases">
        <authorList>
            <person name="de Groot N.N."/>
        </authorList>
    </citation>
    <scope>NUCLEOTIDE SEQUENCE [LARGE SCALE GENOMIC DNA]</scope>
    <source>
        <strain evidence="9 10">ATCC 43154</strain>
    </source>
</reference>
<evidence type="ECO:0000256" key="1">
    <source>
        <dbReference type="ARBA" id="ARBA00004418"/>
    </source>
</evidence>
<proteinExistence type="inferred from homology"/>
<dbReference type="SUPFAM" id="SSF53850">
    <property type="entry name" value="Periplasmic binding protein-like II"/>
    <property type="match status" value="1"/>
</dbReference>
<dbReference type="Pfam" id="PF01547">
    <property type="entry name" value="SBP_bac_1"/>
    <property type="match status" value="1"/>
</dbReference>
<comment type="similarity">
    <text evidence="2">Belongs to the bacterial solute-binding protein 1 family.</text>
</comment>
<keyword evidence="6" id="KW-0564">Palmitate</keyword>
<dbReference type="GO" id="GO:0042597">
    <property type="term" value="C:periplasmic space"/>
    <property type="evidence" value="ECO:0007669"/>
    <property type="project" value="UniProtKB-SubCell"/>
</dbReference>
<feature type="signal peptide" evidence="8">
    <location>
        <begin position="1"/>
        <end position="21"/>
    </location>
</feature>
<dbReference type="Gene3D" id="3.40.190.10">
    <property type="entry name" value="Periplasmic binding protein-like II"/>
    <property type="match status" value="2"/>
</dbReference>
<evidence type="ECO:0000256" key="8">
    <source>
        <dbReference type="SAM" id="SignalP"/>
    </source>
</evidence>
<dbReference type="InterPro" id="IPR006059">
    <property type="entry name" value="SBP"/>
</dbReference>
<organism evidence="9 10">
    <name type="scientific">Rugamonas rubra</name>
    <dbReference type="NCBI Taxonomy" id="758825"/>
    <lineage>
        <taxon>Bacteria</taxon>
        <taxon>Pseudomonadati</taxon>
        <taxon>Pseudomonadota</taxon>
        <taxon>Betaproteobacteria</taxon>
        <taxon>Burkholderiales</taxon>
        <taxon>Oxalobacteraceae</taxon>
        <taxon>Telluria group</taxon>
        <taxon>Rugamonas</taxon>
    </lineage>
</organism>
<dbReference type="InterPro" id="IPR050490">
    <property type="entry name" value="Bact_solute-bd_prot1"/>
</dbReference>
<dbReference type="OrthoDB" id="8663148at2"/>
<evidence type="ECO:0000313" key="9">
    <source>
        <dbReference type="EMBL" id="SFL82400.1"/>
    </source>
</evidence>
<dbReference type="PANTHER" id="PTHR43649:SF33">
    <property type="entry name" value="POLYGALACTURONAN_RHAMNOGALACTURONAN-BINDING PROTEIN YTCQ"/>
    <property type="match status" value="1"/>
</dbReference>
<keyword evidence="7" id="KW-0449">Lipoprotein</keyword>
<evidence type="ECO:0000256" key="2">
    <source>
        <dbReference type="ARBA" id="ARBA00008520"/>
    </source>
</evidence>
<dbReference type="AlphaFoldDB" id="A0A1I4KUH6"/>
<feature type="chain" id="PRO_5011756568" evidence="8">
    <location>
        <begin position="22"/>
        <end position="430"/>
    </location>
</feature>